<dbReference type="EMBL" id="SEKV01000211">
    <property type="protein sequence ID" value="TFY61353.1"/>
    <property type="molecule type" value="Genomic_DNA"/>
</dbReference>
<dbReference type="Pfam" id="PF02737">
    <property type="entry name" value="3HCDH_N"/>
    <property type="match status" value="1"/>
</dbReference>
<dbReference type="InterPro" id="IPR036291">
    <property type="entry name" value="NAD(P)-bd_dom_sf"/>
</dbReference>
<dbReference type="SUPFAM" id="SSF48179">
    <property type="entry name" value="6-phosphogluconate dehydrogenase C-terminal domain-like"/>
    <property type="match status" value="1"/>
</dbReference>
<dbReference type="Proteomes" id="UP000298390">
    <property type="component" value="Unassembled WGS sequence"/>
</dbReference>
<evidence type="ECO:0000313" key="4">
    <source>
        <dbReference type="Proteomes" id="UP000298390"/>
    </source>
</evidence>
<dbReference type="Pfam" id="PF00725">
    <property type="entry name" value="3HCDH"/>
    <property type="match status" value="1"/>
</dbReference>
<dbReference type="STRING" id="34475.A0A4Y9YI13"/>
<dbReference type="InterPro" id="IPR011333">
    <property type="entry name" value="SKP1/BTB/POZ_sf"/>
</dbReference>
<feature type="domain" description="BTB" evidence="2">
    <location>
        <begin position="14"/>
        <end position="78"/>
    </location>
</feature>
<dbReference type="SUPFAM" id="SSF51735">
    <property type="entry name" value="NAD(P)-binding Rossmann-fold domains"/>
    <property type="match status" value="1"/>
</dbReference>
<dbReference type="GO" id="GO:0006631">
    <property type="term" value="P:fatty acid metabolic process"/>
    <property type="evidence" value="ECO:0007669"/>
    <property type="project" value="InterPro"/>
</dbReference>
<dbReference type="SMART" id="SM00225">
    <property type="entry name" value="BTB"/>
    <property type="match status" value="1"/>
</dbReference>
<accession>A0A4Y9YI13</accession>
<dbReference type="CDD" id="cd18186">
    <property type="entry name" value="BTB_POZ_ZBTB_KLHL-like"/>
    <property type="match status" value="1"/>
</dbReference>
<sequence>MVPQRHERYYFDDGNVIFLVEDTLYNVHRYFLKRDSPVFQTMFSQPSGTSGEGESDDNPITLEGIKSADFANFLSCIYPLNLWQGDLTTYEEWSAALELAVRWEFNSVRDFINGLNLMDKLLAKDVNKGKLTAEQAKEARERVTVVDQNRGITAMRDVDMVIEAASENLQLKQSIFRSISAEVSPSAILASNTSSISITKIAASTIPEGSSAAAEAGKKSASRVVGLHFFNPVPVMKLVELISALQTSQETLDRARAFAVACGKEVTTSQDVPGFVSNALLMPFINEAIMCLEKGTATRDDIDKTLKLGMNHPMGPLQLADL</sequence>
<dbReference type="InterPro" id="IPR000210">
    <property type="entry name" value="BTB/POZ_dom"/>
</dbReference>
<dbReference type="InterPro" id="IPR008927">
    <property type="entry name" value="6-PGluconate_DH-like_C_sf"/>
</dbReference>
<dbReference type="PANTHER" id="PTHR48075:SF5">
    <property type="entry name" value="3-HYDROXYBUTYRYL-COA DEHYDROGENASE"/>
    <property type="match status" value="1"/>
</dbReference>
<dbReference type="PANTHER" id="PTHR48075">
    <property type="entry name" value="3-HYDROXYACYL-COA DEHYDROGENASE FAMILY PROTEIN"/>
    <property type="match status" value="1"/>
</dbReference>
<dbReference type="GO" id="GO:0016616">
    <property type="term" value="F:oxidoreductase activity, acting on the CH-OH group of donors, NAD or NADP as acceptor"/>
    <property type="evidence" value="ECO:0007669"/>
    <property type="project" value="InterPro"/>
</dbReference>
<dbReference type="Pfam" id="PF00651">
    <property type="entry name" value="BTB"/>
    <property type="match status" value="1"/>
</dbReference>
<evidence type="ECO:0000259" key="2">
    <source>
        <dbReference type="PROSITE" id="PS50097"/>
    </source>
</evidence>
<proteinExistence type="predicted"/>
<gene>
    <name evidence="3" type="ORF">EVJ58_g4560</name>
</gene>
<comment type="caution">
    <text evidence="3">The sequence shown here is derived from an EMBL/GenBank/DDBJ whole genome shotgun (WGS) entry which is preliminary data.</text>
</comment>
<dbReference type="Gene3D" id="3.30.710.10">
    <property type="entry name" value="Potassium Channel Kv1.1, Chain A"/>
    <property type="match status" value="1"/>
</dbReference>
<reference evidence="3 4" key="1">
    <citation type="submission" date="2019-01" db="EMBL/GenBank/DDBJ databases">
        <title>Genome sequencing of the rare red list fungi Fomitopsis rosea.</title>
        <authorList>
            <person name="Buettner E."/>
            <person name="Kellner H."/>
        </authorList>
    </citation>
    <scope>NUCLEOTIDE SEQUENCE [LARGE SCALE GENOMIC DNA]</scope>
    <source>
        <strain evidence="3 4">DSM 105464</strain>
    </source>
</reference>
<dbReference type="PROSITE" id="PS50097">
    <property type="entry name" value="BTB"/>
    <property type="match status" value="1"/>
</dbReference>
<dbReference type="GO" id="GO:0070403">
    <property type="term" value="F:NAD+ binding"/>
    <property type="evidence" value="ECO:0007669"/>
    <property type="project" value="InterPro"/>
</dbReference>
<dbReference type="AlphaFoldDB" id="A0A4Y9YI13"/>
<dbReference type="Gene3D" id="3.40.50.720">
    <property type="entry name" value="NAD(P)-binding Rossmann-like Domain"/>
    <property type="match status" value="1"/>
</dbReference>
<dbReference type="Gene3D" id="1.10.1040.10">
    <property type="entry name" value="N-(1-d-carboxylethyl)-l-norvaline Dehydrogenase, domain 2"/>
    <property type="match status" value="1"/>
</dbReference>
<keyword evidence="1" id="KW-0560">Oxidoreductase</keyword>
<dbReference type="InterPro" id="IPR006108">
    <property type="entry name" value="3HC_DH_C"/>
</dbReference>
<protein>
    <recommendedName>
        <fullName evidence="2">BTB domain-containing protein</fullName>
    </recommendedName>
</protein>
<name>A0A4Y9YI13_9APHY</name>
<evidence type="ECO:0000256" key="1">
    <source>
        <dbReference type="ARBA" id="ARBA00023002"/>
    </source>
</evidence>
<evidence type="ECO:0000313" key="3">
    <source>
        <dbReference type="EMBL" id="TFY61353.1"/>
    </source>
</evidence>
<dbReference type="InterPro" id="IPR013328">
    <property type="entry name" value="6PGD_dom2"/>
</dbReference>
<dbReference type="SUPFAM" id="SSF54695">
    <property type="entry name" value="POZ domain"/>
    <property type="match status" value="1"/>
</dbReference>
<organism evidence="3 4">
    <name type="scientific">Rhodofomes roseus</name>
    <dbReference type="NCBI Taxonomy" id="34475"/>
    <lineage>
        <taxon>Eukaryota</taxon>
        <taxon>Fungi</taxon>
        <taxon>Dikarya</taxon>
        <taxon>Basidiomycota</taxon>
        <taxon>Agaricomycotina</taxon>
        <taxon>Agaricomycetes</taxon>
        <taxon>Polyporales</taxon>
        <taxon>Rhodofomes</taxon>
    </lineage>
</organism>
<dbReference type="InterPro" id="IPR006176">
    <property type="entry name" value="3-OHacyl-CoA_DH_NAD-bd"/>
</dbReference>